<gene>
    <name evidence="2" type="ORF">Lche_0616</name>
    <name evidence="3" type="ORF">NCTC11976_00043</name>
</gene>
<sequence length="496" mass="56308">MPNILVIGGGTGLTTAYMLENVMGFNVTLAEKSERYGGHINSLDFGDHGIAEGGAEFIGAPESYPNVHKLFSMLGVKLKRFELNADLHKVSIEHGKEDHLVLPPVYHSAEKNKHSFSEFFSCFSPDDESQKEIRIDFGTLLNKFSDLLKLEWEILRAEHEREPDDIHEVQTLEEFMEGFKKKNMGFKEEEIDDFSNRILYPIVGAAWGIPISEAKKFCAFYAMNYLALSKDWYDAPRGLSSYMEAMKTQCNNLDMRLNTEVTKLIAITDSKSIKYQAMLRDGTLMKTKKGEPMLFDDVVISTPAYATAAILPDDIDAQDMQDLKKALKNVRYYDTTLAFHLDSLYAPPRGTVVHTRVEGDLAANTAQKDWKAKNGATPVKKTWVLPGQPMPNNILKTEHYKHPFMDKNYFIAQQKLHTMQKKYGLYFGGILGWKGDSHEDATIAALQAARSIHLKHDRAPAANWRLQNFLDENSYVIERNNQLSVDEVNKRTCTLF</sequence>
<dbReference type="PATRIC" id="fig|28084.5.peg.665"/>
<dbReference type="PANTHER" id="PTHR42923">
    <property type="entry name" value="PROTOPORPHYRINOGEN OXIDASE"/>
    <property type="match status" value="1"/>
</dbReference>
<dbReference type="STRING" id="28084.Lche_0616"/>
<keyword evidence="5" id="KW-1185">Reference proteome</keyword>
<dbReference type="Gene3D" id="3.50.50.60">
    <property type="entry name" value="FAD/NAD(P)-binding domain"/>
    <property type="match status" value="2"/>
</dbReference>
<dbReference type="EMBL" id="LNXW01000009">
    <property type="protein sequence ID" value="KTC82352.1"/>
    <property type="molecule type" value="Genomic_DNA"/>
</dbReference>
<dbReference type="RefSeq" id="WP_035900753.1">
    <property type="nucleotide sequence ID" value="NZ_CAAAIT010000003.1"/>
</dbReference>
<dbReference type="SUPFAM" id="SSF51905">
    <property type="entry name" value="FAD/NAD(P)-binding domain"/>
    <property type="match status" value="1"/>
</dbReference>
<reference evidence="2 4" key="1">
    <citation type="submission" date="2015-11" db="EMBL/GenBank/DDBJ databases">
        <title>Genomic analysis of 38 Legionella species identifies large and diverse effector repertoires.</title>
        <authorList>
            <person name="Burstein D."/>
            <person name="Amaro F."/>
            <person name="Zusman T."/>
            <person name="Lifshitz Z."/>
            <person name="Cohen O."/>
            <person name="Gilbert J.A."/>
            <person name="Pupko T."/>
            <person name="Shuman H.A."/>
            <person name="Segal G."/>
        </authorList>
    </citation>
    <scope>NUCLEOTIDE SEQUENCE [LARGE SCALE GENOMIC DNA]</scope>
    <source>
        <strain evidence="2 4">ORW</strain>
    </source>
</reference>
<dbReference type="Proteomes" id="UP000054921">
    <property type="component" value="Unassembled WGS sequence"/>
</dbReference>
<organism evidence="2 4">
    <name type="scientific">Legionella cherrii</name>
    <dbReference type="NCBI Taxonomy" id="28084"/>
    <lineage>
        <taxon>Bacteria</taxon>
        <taxon>Pseudomonadati</taxon>
        <taxon>Pseudomonadota</taxon>
        <taxon>Gammaproteobacteria</taxon>
        <taxon>Legionellales</taxon>
        <taxon>Legionellaceae</taxon>
        <taxon>Legionella</taxon>
    </lineage>
</organism>
<feature type="domain" description="Amine oxidase" evidence="1">
    <location>
        <begin position="11"/>
        <end position="333"/>
    </location>
</feature>
<dbReference type="InterPro" id="IPR036188">
    <property type="entry name" value="FAD/NAD-bd_sf"/>
</dbReference>
<evidence type="ECO:0000313" key="5">
    <source>
        <dbReference type="Proteomes" id="UP000277577"/>
    </source>
</evidence>
<dbReference type="EMBL" id="LR134173">
    <property type="protein sequence ID" value="VEB32532.1"/>
    <property type="molecule type" value="Genomic_DNA"/>
</dbReference>
<name>A0A0W0SFY1_9GAMM</name>
<proteinExistence type="predicted"/>
<dbReference type="PANTHER" id="PTHR42923:SF17">
    <property type="entry name" value="AMINE OXIDASE DOMAIN-CONTAINING PROTEIN"/>
    <property type="match status" value="1"/>
</dbReference>
<dbReference type="AlphaFoldDB" id="A0A0W0SFY1"/>
<dbReference type="InterPro" id="IPR050464">
    <property type="entry name" value="Zeta_carotene_desat/Oxidored"/>
</dbReference>
<dbReference type="Proteomes" id="UP000277577">
    <property type="component" value="Chromosome"/>
</dbReference>
<protein>
    <submittedName>
        <fullName evidence="2">Amine oxidase, flavin containing</fullName>
    </submittedName>
</protein>
<dbReference type="Pfam" id="PF01593">
    <property type="entry name" value="Amino_oxidase"/>
    <property type="match status" value="1"/>
</dbReference>
<evidence type="ECO:0000313" key="3">
    <source>
        <dbReference type="EMBL" id="VEB32532.1"/>
    </source>
</evidence>
<dbReference type="OrthoDB" id="20837at2"/>
<dbReference type="InterPro" id="IPR002937">
    <property type="entry name" value="Amino_oxidase"/>
</dbReference>
<accession>A0A0W0SFY1</accession>
<dbReference type="Gene3D" id="3.90.660.20">
    <property type="entry name" value="Protoporphyrinogen oxidase, mitochondrial, domain 2"/>
    <property type="match status" value="2"/>
</dbReference>
<dbReference type="GO" id="GO:0016491">
    <property type="term" value="F:oxidoreductase activity"/>
    <property type="evidence" value="ECO:0007669"/>
    <property type="project" value="InterPro"/>
</dbReference>
<evidence type="ECO:0000313" key="4">
    <source>
        <dbReference type="Proteomes" id="UP000054921"/>
    </source>
</evidence>
<evidence type="ECO:0000313" key="2">
    <source>
        <dbReference type="EMBL" id="KTC82352.1"/>
    </source>
</evidence>
<reference evidence="3 5" key="2">
    <citation type="submission" date="2018-12" db="EMBL/GenBank/DDBJ databases">
        <authorList>
            <consortium name="Pathogen Informatics"/>
        </authorList>
    </citation>
    <scope>NUCLEOTIDE SEQUENCE [LARGE SCALE GENOMIC DNA]</scope>
    <source>
        <strain evidence="3 5">NCTC11976</strain>
    </source>
</reference>
<evidence type="ECO:0000259" key="1">
    <source>
        <dbReference type="Pfam" id="PF01593"/>
    </source>
</evidence>